<reference evidence="2 3" key="1">
    <citation type="journal article" date="2022" name="Microbiol. Res.">
        <title>Comparative genome analysis, predicted lifestyle and antimicrobial strategies of Lactococcus carnosus and Lactococcus paracarnosus isolated from meat.</title>
        <authorList>
            <person name="Werum V."/>
            <person name="Ehrmann M."/>
            <person name="Vogel R."/>
            <person name="Hilgarth M."/>
        </authorList>
    </citation>
    <scope>NUCLEOTIDE SEQUENCE [LARGE SCALE GENOMIC DNA]</scope>
    <source>
        <strain evidence="2 3">TMW22177</strain>
    </source>
</reference>
<dbReference type="Pfam" id="PF22400">
    <property type="entry name" value="DUF6980"/>
    <property type="match status" value="1"/>
</dbReference>
<comment type="caution">
    <text evidence="2">The sequence shown here is derived from an EMBL/GenBank/DDBJ whole genome shotgun (WGS) entry which is preliminary data.</text>
</comment>
<gene>
    <name evidence="2" type="ORF">GYN21_02495</name>
</gene>
<evidence type="ECO:0000259" key="1">
    <source>
        <dbReference type="Pfam" id="PF22400"/>
    </source>
</evidence>
<feature type="domain" description="DUF6980" evidence="1">
    <location>
        <begin position="2"/>
        <end position="98"/>
    </location>
</feature>
<keyword evidence="3" id="KW-1185">Reference proteome</keyword>
<dbReference type="RefSeq" id="WP_079506060.1">
    <property type="nucleotide sequence ID" value="NZ_JAAECS010000002.1"/>
</dbReference>
<protein>
    <recommendedName>
        <fullName evidence="1">DUF6980 domain-containing protein</fullName>
    </recommendedName>
</protein>
<name>A0ABT0AQT4_9LACT</name>
<evidence type="ECO:0000313" key="3">
    <source>
        <dbReference type="Proteomes" id="UP001522450"/>
    </source>
</evidence>
<dbReference type="EMBL" id="JAAECS010000002">
    <property type="protein sequence ID" value="MCJ1989079.1"/>
    <property type="molecule type" value="Genomic_DNA"/>
</dbReference>
<organism evidence="2 3">
    <name type="scientific">Pseudolactococcus carnosus</name>
    <dbReference type="NCBI Taxonomy" id="2749961"/>
    <lineage>
        <taxon>Bacteria</taxon>
        <taxon>Bacillati</taxon>
        <taxon>Bacillota</taxon>
        <taxon>Bacilli</taxon>
        <taxon>Lactobacillales</taxon>
        <taxon>Streptococcaceae</taxon>
        <taxon>Pseudolactococcus</taxon>
    </lineage>
</organism>
<evidence type="ECO:0000313" key="2">
    <source>
        <dbReference type="EMBL" id="MCJ1989079.1"/>
    </source>
</evidence>
<dbReference type="InterPro" id="IPR053918">
    <property type="entry name" value="DUF6980"/>
</dbReference>
<proteinExistence type="predicted"/>
<accession>A0ABT0AQT4</accession>
<dbReference type="Proteomes" id="UP001522450">
    <property type="component" value="Unassembled WGS sequence"/>
</dbReference>
<sequence length="103" mass="12273">MHQCKEMNKAIFINNSDSDNEDKMVKYYKRFNEYGFPILDGENSDVISTIGIKFCPWCGKKLPESQRDAYFNILETLDIYNIHDKNIPDELKRDDWWDNKEGK</sequence>